<sequence>MHYNDRTVAELRQNRKGESFVFPELISTIPFENGRVPEFTEELHHVEDDWEYFHCLIPQNDPLDRYDCTVSSQELISLFNIALRKLISGQSHRKHESENESEETEFQPLSQIAPSVFNPGYREAMSQRSQFIPSLAKSMASIFNFNRDQRLQQMVNEPRFAHQHQLDDSFPDTSTVNIRRKFRVSLWIIARKQLYKPHNSQKFSPLWPEMNSRGKDEKFDDEVLVAESPTDQSMYLDDNCVTEHVDSDYYLGTDEGDYDLYSVHETSSLLTIDERFSDCSVGIIDHNDTDAELTECDEVPAEWLAMKCLYLMISDVQ</sequence>
<name>A0A5M9MPW1_9EURO</name>
<accession>A0A5M9MPW1</accession>
<dbReference type="Proteomes" id="UP000324241">
    <property type="component" value="Unassembled WGS sequence"/>
</dbReference>
<evidence type="ECO:0000313" key="1">
    <source>
        <dbReference type="EMBL" id="KAA8649141.1"/>
    </source>
</evidence>
<reference evidence="1 2" key="1">
    <citation type="submission" date="2019-08" db="EMBL/GenBank/DDBJ databases">
        <title>The genome sequence of a newly discovered highly antifungal drug resistant Aspergillus species, Aspergillus tanneri NIH 1004.</title>
        <authorList>
            <person name="Mounaud S."/>
            <person name="Singh I."/>
            <person name="Joardar V."/>
            <person name="Pakala S."/>
            <person name="Pakala S."/>
            <person name="Venepally P."/>
            <person name="Chung J.K."/>
            <person name="Losada L."/>
            <person name="Nierman W.C."/>
        </authorList>
    </citation>
    <scope>NUCLEOTIDE SEQUENCE [LARGE SCALE GENOMIC DNA]</scope>
    <source>
        <strain evidence="1 2">NIH1004</strain>
    </source>
</reference>
<organism evidence="1 2">
    <name type="scientific">Aspergillus tanneri</name>
    <dbReference type="NCBI Taxonomy" id="1220188"/>
    <lineage>
        <taxon>Eukaryota</taxon>
        <taxon>Fungi</taxon>
        <taxon>Dikarya</taxon>
        <taxon>Ascomycota</taxon>
        <taxon>Pezizomycotina</taxon>
        <taxon>Eurotiomycetes</taxon>
        <taxon>Eurotiomycetidae</taxon>
        <taxon>Eurotiales</taxon>
        <taxon>Aspergillaceae</taxon>
        <taxon>Aspergillus</taxon>
        <taxon>Aspergillus subgen. Circumdati</taxon>
    </lineage>
</organism>
<proteinExistence type="predicted"/>
<dbReference type="EMBL" id="QUQM01000003">
    <property type="protein sequence ID" value="KAA8649141.1"/>
    <property type="molecule type" value="Genomic_DNA"/>
</dbReference>
<dbReference type="OrthoDB" id="4187154at2759"/>
<evidence type="ECO:0000313" key="2">
    <source>
        <dbReference type="Proteomes" id="UP000324241"/>
    </source>
</evidence>
<dbReference type="GeneID" id="54327738"/>
<dbReference type="RefSeq" id="XP_033428502.1">
    <property type="nucleotide sequence ID" value="XM_033569696.1"/>
</dbReference>
<protein>
    <submittedName>
        <fullName evidence="1">Uncharacterized protein</fullName>
    </submittedName>
</protein>
<gene>
    <name evidence="1" type="ORF">ATNIH1004_005036</name>
</gene>
<dbReference type="AlphaFoldDB" id="A0A5M9MPW1"/>
<comment type="caution">
    <text evidence="1">The sequence shown here is derived from an EMBL/GenBank/DDBJ whole genome shotgun (WGS) entry which is preliminary data.</text>
</comment>